<dbReference type="GO" id="GO:0005739">
    <property type="term" value="C:mitochondrion"/>
    <property type="evidence" value="ECO:0007669"/>
    <property type="project" value="TreeGrafter"/>
</dbReference>
<evidence type="ECO:0000313" key="10">
    <source>
        <dbReference type="Proteomes" id="UP000256970"/>
    </source>
</evidence>
<gene>
    <name evidence="9" type="ORF">BQ4739_LOCUS11942</name>
</gene>
<feature type="compositionally biased region" description="Acidic residues" evidence="6">
    <location>
        <begin position="87"/>
        <end position="102"/>
    </location>
</feature>
<dbReference type="InterPro" id="IPR036191">
    <property type="entry name" value="RRF_sf"/>
</dbReference>
<feature type="chain" id="PRO_5016996465" description="Ribosome-recycling factor, chloroplastic" evidence="7">
    <location>
        <begin position="20"/>
        <end position="283"/>
    </location>
</feature>
<keyword evidence="7" id="KW-0732">Signal</keyword>
<evidence type="ECO:0000313" key="9">
    <source>
        <dbReference type="EMBL" id="SZX71829.1"/>
    </source>
</evidence>
<keyword evidence="4" id="KW-0648">Protein biosynthesis</keyword>
<accession>A0A383W3W5</accession>
<sequence>MATTTRLLQVRSLLALARAAEVRGCCAAAQVLTSSLPCWNAGSHASSSVQQVHQQDLLLLSPFQGFAAHYAKGKGSKKGGKHKAVEESEDEDAAAEAEEPEFDPVPYQRLMEQAIEHLQHELAGVRTGRAQPGLIENILVDAHGEHMPVKACGTVTVRNPQLLAVSLYDAELGGAVVKAIRNSPLSLNPAHEGNEVLVQLPRQTKDNIEKMIKLVAVEAEGAHQSIRRARQKGMDAIKKAFKAASADDKKRTEKEFQKLHDQFVADIERLIKLKDAELREHVH</sequence>
<keyword evidence="10" id="KW-1185">Reference proteome</keyword>
<feature type="domain" description="Ribosome recycling factor" evidence="8">
    <location>
        <begin position="118"/>
        <end position="278"/>
    </location>
</feature>
<evidence type="ECO:0000256" key="1">
    <source>
        <dbReference type="ARBA" id="ARBA00002952"/>
    </source>
</evidence>
<dbReference type="GO" id="GO:0006412">
    <property type="term" value="P:translation"/>
    <property type="evidence" value="ECO:0007669"/>
    <property type="project" value="UniProtKB-KW"/>
</dbReference>
<evidence type="ECO:0000256" key="6">
    <source>
        <dbReference type="SAM" id="MobiDB-lite"/>
    </source>
</evidence>
<evidence type="ECO:0000256" key="5">
    <source>
        <dbReference type="ARBA" id="ARBA00032397"/>
    </source>
</evidence>
<evidence type="ECO:0000256" key="4">
    <source>
        <dbReference type="ARBA" id="ARBA00022917"/>
    </source>
</evidence>
<reference evidence="9 10" key="1">
    <citation type="submission" date="2016-10" db="EMBL/GenBank/DDBJ databases">
        <authorList>
            <person name="Cai Z."/>
        </authorList>
    </citation>
    <scope>NUCLEOTIDE SEQUENCE [LARGE SCALE GENOMIC DNA]</scope>
</reference>
<evidence type="ECO:0000256" key="7">
    <source>
        <dbReference type="SAM" id="SignalP"/>
    </source>
</evidence>
<comment type="similarity">
    <text evidence="2">Belongs to the RRF family.</text>
</comment>
<evidence type="ECO:0000259" key="8">
    <source>
        <dbReference type="Pfam" id="PF01765"/>
    </source>
</evidence>
<dbReference type="InterPro" id="IPR023584">
    <property type="entry name" value="Ribosome_recyc_fac_dom"/>
</dbReference>
<dbReference type="PANTHER" id="PTHR20982:SF3">
    <property type="entry name" value="MITOCHONDRIAL RIBOSOME RECYCLING FACTOR PSEUDO 1"/>
    <property type="match status" value="1"/>
</dbReference>
<dbReference type="Gene3D" id="3.30.1360.40">
    <property type="match status" value="1"/>
</dbReference>
<feature type="compositionally biased region" description="Basic residues" evidence="6">
    <location>
        <begin position="72"/>
        <end position="82"/>
    </location>
</feature>
<dbReference type="PANTHER" id="PTHR20982">
    <property type="entry name" value="RIBOSOME RECYCLING FACTOR"/>
    <property type="match status" value="1"/>
</dbReference>
<dbReference type="STRING" id="3088.A0A383W3W5"/>
<dbReference type="Proteomes" id="UP000256970">
    <property type="component" value="Unassembled WGS sequence"/>
</dbReference>
<proteinExistence type="inferred from homology"/>
<evidence type="ECO:0000256" key="2">
    <source>
        <dbReference type="ARBA" id="ARBA00005912"/>
    </source>
</evidence>
<evidence type="ECO:0000256" key="3">
    <source>
        <dbReference type="ARBA" id="ARBA00014063"/>
    </source>
</evidence>
<organism evidence="9 10">
    <name type="scientific">Tetradesmus obliquus</name>
    <name type="common">Green alga</name>
    <name type="synonym">Acutodesmus obliquus</name>
    <dbReference type="NCBI Taxonomy" id="3088"/>
    <lineage>
        <taxon>Eukaryota</taxon>
        <taxon>Viridiplantae</taxon>
        <taxon>Chlorophyta</taxon>
        <taxon>core chlorophytes</taxon>
        <taxon>Chlorophyceae</taxon>
        <taxon>CS clade</taxon>
        <taxon>Sphaeropleales</taxon>
        <taxon>Scenedesmaceae</taxon>
        <taxon>Tetradesmus</taxon>
    </lineage>
</organism>
<dbReference type="InterPro" id="IPR002661">
    <property type="entry name" value="Ribosome_recyc_fac"/>
</dbReference>
<name>A0A383W3W5_TETOB</name>
<dbReference type="EMBL" id="FNXT01001081">
    <property type="protein sequence ID" value="SZX71829.1"/>
    <property type="molecule type" value="Genomic_DNA"/>
</dbReference>
<dbReference type="Gene3D" id="1.10.132.20">
    <property type="entry name" value="Ribosome-recycling factor"/>
    <property type="match status" value="1"/>
</dbReference>
<feature type="region of interest" description="Disordered" evidence="6">
    <location>
        <begin position="72"/>
        <end position="102"/>
    </location>
</feature>
<protein>
    <recommendedName>
        <fullName evidence="3">Ribosome-recycling factor, chloroplastic</fullName>
    </recommendedName>
    <alternativeName>
        <fullName evidence="5">Ribosome-releasing factor, chloroplastic</fullName>
    </alternativeName>
</protein>
<comment type="function">
    <text evidence="1">Responsible for the release of ribosomes from messenger RNA at the termination of chloroplastic protein biosynthesis.</text>
</comment>
<dbReference type="Pfam" id="PF01765">
    <property type="entry name" value="RRF"/>
    <property type="match status" value="1"/>
</dbReference>
<feature type="signal peptide" evidence="7">
    <location>
        <begin position="1"/>
        <end position="19"/>
    </location>
</feature>
<dbReference type="SUPFAM" id="SSF55194">
    <property type="entry name" value="Ribosome recycling factor, RRF"/>
    <property type="match status" value="1"/>
</dbReference>
<dbReference type="AlphaFoldDB" id="A0A383W3W5"/>
<dbReference type="GO" id="GO:0043023">
    <property type="term" value="F:ribosomal large subunit binding"/>
    <property type="evidence" value="ECO:0007669"/>
    <property type="project" value="TreeGrafter"/>
</dbReference>